<dbReference type="Proteomes" id="UP000823775">
    <property type="component" value="Unassembled WGS sequence"/>
</dbReference>
<feature type="transmembrane region" description="Helical" evidence="1">
    <location>
        <begin position="100"/>
        <end position="119"/>
    </location>
</feature>
<evidence type="ECO:0000313" key="2">
    <source>
        <dbReference type="EMBL" id="MCD9560727.1"/>
    </source>
</evidence>
<evidence type="ECO:0000256" key="1">
    <source>
        <dbReference type="SAM" id="Phobius"/>
    </source>
</evidence>
<evidence type="ECO:0000313" key="3">
    <source>
        <dbReference type="Proteomes" id="UP000823775"/>
    </source>
</evidence>
<comment type="caution">
    <text evidence="2">The sequence shown here is derived from an EMBL/GenBank/DDBJ whole genome shotgun (WGS) entry which is preliminary data.</text>
</comment>
<keyword evidence="1" id="KW-0812">Transmembrane</keyword>
<keyword evidence="3" id="KW-1185">Reference proteome</keyword>
<reference evidence="2 3" key="1">
    <citation type="journal article" date="2021" name="BMC Genomics">
        <title>Datura genome reveals duplications of psychoactive alkaloid biosynthetic genes and high mutation rate following tissue culture.</title>
        <authorList>
            <person name="Rajewski A."/>
            <person name="Carter-House D."/>
            <person name="Stajich J."/>
            <person name="Litt A."/>
        </authorList>
    </citation>
    <scope>NUCLEOTIDE SEQUENCE [LARGE SCALE GENOMIC DNA]</scope>
    <source>
        <strain evidence="2">AR-01</strain>
    </source>
</reference>
<organism evidence="2 3">
    <name type="scientific">Datura stramonium</name>
    <name type="common">Jimsonweed</name>
    <name type="synonym">Common thornapple</name>
    <dbReference type="NCBI Taxonomy" id="4076"/>
    <lineage>
        <taxon>Eukaryota</taxon>
        <taxon>Viridiplantae</taxon>
        <taxon>Streptophyta</taxon>
        <taxon>Embryophyta</taxon>
        <taxon>Tracheophyta</taxon>
        <taxon>Spermatophyta</taxon>
        <taxon>Magnoliopsida</taxon>
        <taxon>eudicotyledons</taxon>
        <taxon>Gunneridae</taxon>
        <taxon>Pentapetalae</taxon>
        <taxon>asterids</taxon>
        <taxon>lamiids</taxon>
        <taxon>Solanales</taxon>
        <taxon>Solanaceae</taxon>
        <taxon>Solanoideae</taxon>
        <taxon>Datureae</taxon>
        <taxon>Datura</taxon>
    </lineage>
</organism>
<feature type="non-terminal residue" evidence="2">
    <location>
        <position position="144"/>
    </location>
</feature>
<name>A0ABS8URK7_DATST</name>
<dbReference type="EMBL" id="JACEIK010002368">
    <property type="protein sequence ID" value="MCD9560727.1"/>
    <property type="molecule type" value="Genomic_DNA"/>
</dbReference>
<feature type="non-terminal residue" evidence="2">
    <location>
        <position position="1"/>
    </location>
</feature>
<gene>
    <name evidence="2" type="ORF">HAX54_019476</name>
</gene>
<keyword evidence="1" id="KW-0472">Membrane</keyword>
<protein>
    <submittedName>
        <fullName evidence="2">Uncharacterized protein</fullName>
    </submittedName>
</protein>
<accession>A0ABS8URK7</accession>
<proteinExistence type="predicted"/>
<feature type="transmembrane region" description="Helical" evidence="1">
    <location>
        <begin position="12"/>
        <end position="30"/>
    </location>
</feature>
<keyword evidence="1" id="KW-1133">Transmembrane helix</keyword>
<sequence length="144" mass="16769">RKLLYLYLASQMNHLSMLLLTILMTIRISLKGFSLMKRRVLHQLPHYFANTVRDLAISLRSVIDFMVFQQTLSLLRTKDLHPVFRVMFLFQNLLISPPNLTILLLASPSLIMLMNWVVVLNFNNSFLKMAFSTGLSFLIPLNRM</sequence>